<name>A0ABN4CEE9_9CORY</name>
<gene>
    <name evidence="1" type="ORF">CCASEI_09380</name>
</gene>
<protein>
    <recommendedName>
        <fullName evidence="3">Amidohydrolase-related domain-containing protein</fullName>
    </recommendedName>
</protein>
<dbReference type="Proteomes" id="UP000019226">
    <property type="component" value="Chromosome"/>
</dbReference>
<accession>A0ABN4CEE9</accession>
<dbReference type="InterPro" id="IPR032466">
    <property type="entry name" value="Metal_Hydrolase"/>
</dbReference>
<evidence type="ECO:0000313" key="1">
    <source>
        <dbReference type="EMBL" id="AHI20435.1"/>
    </source>
</evidence>
<sequence length="54" mass="6128">MNPTALMVGTDLPSTRVRRPFQDEDFALIKETLTPEAVESVFWENAAKFYLGHS</sequence>
<dbReference type="Gene3D" id="3.20.20.140">
    <property type="entry name" value="Metal-dependent hydrolases"/>
    <property type="match status" value="1"/>
</dbReference>
<dbReference type="EMBL" id="CP004350">
    <property type="protein sequence ID" value="AHI20435.1"/>
    <property type="molecule type" value="Genomic_DNA"/>
</dbReference>
<organism evidence="1 2">
    <name type="scientific">Corynebacterium casei LMG S-19264</name>
    <dbReference type="NCBI Taxonomy" id="1285583"/>
    <lineage>
        <taxon>Bacteria</taxon>
        <taxon>Bacillati</taxon>
        <taxon>Actinomycetota</taxon>
        <taxon>Actinomycetes</taxon>
        <taxon>Mycobacteriales</taxon>
        <taxon>Corynebacteriaceae</taxon>
        <taxon>Corynebacterium</taxon>
    </lineage>
</organism>
<reference evidence="2" key="1">
    <citation type="submission" date="2013-02" db="EMBL/GenBank/DDBJ databases">
        <title>The complete genome sequence of Corynebacterium casei LMG S-19264 (=DSM 44701).</title>
        <authorList>
            <person name="Ruckert C."/>
            <person name="Albersmeier A."/>
            <person name="Kalinowski J."/>
        </authorList>
    </citation>
    <scope>NUCLEOTIDE SEQUENCE [LARGE SCALE GENOMIC DNA]</scope>
    <source>
        <strain evidence="2">LMG S-19264</strain>
    </source>
</reference>
<evidence type="ECO:0008006" key="3">
    <source>
        <dbReference type="Google" id="ProtNLM"/>
    </source>
</evidence>
<dbReference type="SUPFAM" id="SSF51556">
    <property type="entry name" value="Metallo-dependent hydrolases"/>
    <property type="match status" value="1"/>
</dbReference>
<proteinExistence type="predicted"/>
<keyword evidence="2" id="KW-1185">Reference proteome</keyword>
<evidence type="ECO:0000313" key="2">
    <source>
        <dbReference type="Proteomes" id="UP000019226"/>
    </source>
</evidence>